<proteinExistence type="predicted"/>
<dbReference type="InParanoid" id="A0A067M4F1"/>
<dbReference type="HOGENOM" id="CLU_719591_0_0_1"/>
<evidence type="ECO:0000259" key="1">
    <source>
        <dbReference type="Pfam" id="PF12937"/>
    </source>
</evidence>
<dbReference type="OrthoDB" id="2884925at2759"/>
<dbReference type="SUPFAM" id="SSF81383">
    <property type="entry name" value="F-box domain"/>
    <property type="match status" value="1"/>
</dbReference>
<dbReference type="Pfam" id="PF12937">
    <property type="entry name" value="F-box-like"/>
    <property type="match status" value="1"/>
</dbReference>
<evidence type="ECO:0000313" key="2">
    <source>
        <dbReference type="EMBL" id="KDQ10658.1"/>
    </source>
</evidence>
<protein>
    <recommendedName>
        <fullName evidence="1">F-box domain-containing protein</fullName>
    </recommendedName>
</protein>
<sequence>MHGASAEELEILGKLVAFVYDMRREENAGNTFEAEDDNPTWTPDPEKCSVCKLPSDILVAIFNLVVDEYRDTSRRLDTVRTRALLNIARVCKSWREVALDTPSLWTQIGPSSAPFINTFLARSGSELLDIYWEPTKLPGPTDASGRTDLAISFFRPLRDHVHRLNSLDIWWTSPSVYEVYLNRPAPNIERIYASHSDAGMRTEPVEPSNTSHVLFGGHAPRLRELCFSFIYISLHSPILSNLTNLAIEHVVYTRSKPSQLIRVLNACPALETFQLTNIHFDSAFPDPTTRVELPLLKDFFLYEMPLKVVRYILASIVTSPTACLSLQLGNATLNTAFPPNVDYATRFPKIPRIRRLCVWSRYRPFEGDNIEVAGYDSSGPGDST</sequence>
<keyword evidence="3" id="KW-1185">Reference proteome</keyword>
<dbReference type="AlphaFoldDB" id="A0A067M4F1"/>
<dbReference type="InterPro" id="IPR036047">
    <property type="entry name" value="F-box-like_dom_sf"/>
</dbReference>
<reference evidence="3" key="1">
    <citation type="journal article" date="2014" name="Proc. Natl. Acad. Sci. U.S.A.">
        <title>Extensive sampling of basidiomycete genomes demonstrates inadequacy of the white-rot/brown-rot paradigm for wood decay fungi.</title>
        <authorList>
            <person name="Riley R."/>
            <person name="Salamov A.A."/>
            <person name="Brown D.W."/>
            <person name="Nagy L.G."/>
            <person name="Floudas D."/>
            <person name="Held B.W."/>
            <person name="Levasseur A."/>
            <person name="Lombard V."/>
            <person name="Morin E."/>
            <person name="Otillar R."/>
            <person name="Lindquist E.A."/>
            <person name="Sun H."/>
            <person name="LaButti K.M."/>
            <person name="Schmutz J."/>
            <person name="Jabbour D."/>
            <person name="Luo H."/>
            <person name="Baker S.E."/>
            <person name="Pisabarro A.G."/>
            <person name="Walton J.D."/>
            <person name="Blanchette R.A."/>
            <person name="Henrissat B."/>
            <person name="Martin F."/>
            <person name="Cullen D."/>
            <person name="Hibbett D.S."/>
            <person name="Grigoriev I.V."/>
        </authorList>
    </citation>
    <scope>NUCLEOTIDE SEQUENCE [LARGE SCALE GENOMIC DNA]</scope>
    <source>
        <strain evidence="3">FD-172 SS1</strain>
    </source>
</reference>
<dbReference type="InterPro" id="IPR001810">
    <property type="entry name" value="F-box_dom"/>
</dbReference>
<organism evidence="2 3">
    <name type="scientific">Botryobasidium botryosum (strain FD-172 SS1)</name>
    <dbReference type="NCBI Taxonomy" id="930990"/>
    <lineage>
        <taxon>Eukaryota</taxon>
        <taxon>Fungi</taxon>
        <taxon>Dikarya</taxon>
        <taxon>Basidiomycota</taxon>
        <taxon>Agaricomycotina</taxon>
        <taxon>Agaricomycetes</taxon>
        <taxon>Cantharellales</taxon>
        <taxon>Botryobasidiaceae</taxon>
        <taxon>Botryobasidium</taxon>
    </lineage>
</organism>
<dbReference type="EMBL" id="KL198065">
    <property type="protein sequence ID" value="KDQ10658.1"/>
    <property type="molecule type" value="Genomic_DNA"/>
</dbReference>
<dbReference type="Proteomes" id="UP000027195">
    <property type="component" value="Unassembled WGS sequence"/>
</dbReference>
<dbReference type="Gene3D" id="1.20.1280.50">
    <property type="match status" value="1"/>
</dbReference>
<feature type="domain" description="F-box" evidence="1">
    <location>
        <begin position="51"/>
        <end position="108"/>
    </location>
</feature>
<gene>
    <name evidence="2" type="ORF">BOTBODRAFT_487241</name>
</gene>
<evidence type="ECO:0000313" key="3">
    <source>
        <dbReference type="Proteomes" id="UP000027195"/>
    </source>
</evidence>
<accession>A0A067M4F1</accession>
<name>A0A067M4F1_BOTB1</name>